<dbReference type="SUPFAM" id="SSF63825">
    <property type="entry name" value="YWTD domain"/>
    <property type="match status" value="1"/>
</dbReference>
<proteinExistence type="predicted"/>
<reference evidence="4" key="1">
    <citation type="submission" date="2015-02" db="EMBL/GenBank/DDBJ databases">
        <title>Genome sequencing for Strongylocentrotus purpuratus.</title>
        <authorList>
            <person name="Murali S."/>
            <person name="Liu Y."/>
            <person name="Vee V."/>
            <person name="English A."/>
            <person name="Wang M."/>
            <person name="Skinner E."/>
            <person name="Han Y."/>
            <person name="Muzny D.M."/>
            <person name="Worley K.C."/>
            <person name="Gibbs R.A."/>
        </authorList>
    </citation>
    <scope>NUCLEOTIDE SEQUENCE</scope>
</reference>
<reference evidence="3" key="2">
    <citation type="submission" date="2021-01" db="UniProtKB">
        <authorList>
            <consortium name="EnsemblMetazoa"/>
        </authorList>
    </citation>
    <scope>IDENTIFICATION</scope>
</reference>
<evidence type="ECO:0000313" key="4">
    <source>
        <dbReference type="Proteomes" id="UP000007110"/>
    </source>
</evidence>
<dbReference type="KEGG" id="spu:105446596"/>
<feature type="repeat" description="LDL-receptor class B" evidence="1">
    <location>
        <begin position="72"/>
        <end position="114"/>
    </location>
</feature>
<accession>A0A7M7NG87</accession>
<protein>
    <submittedName>
        <fullName evidence="3">Uncharacterized protein</fullName>
    </submittedName>
</protein>
<evidence type="ECO:0000256" key="2">
    <source>
        <dbReference type="SAM" id="SignalP"/>
    </source>
</evidence>
<dbReference type="AlphaFoldDB" id="A0A7M7NG87"/>
<dbReference type="OMA" id="YITHYSA"/>
<dbReference type="PROSITE" id="PS51120">
    <property type="entry name" value="LDLRB"/>
    <property type="match status" value="1"/>
</dbReference>
<dbReference type="PANTHER" id="PTHR46513">
    <property type="entry name" value="VITELLOGENIN RECEPTOR-LIKE PROTEIN-RELATED-RELATED"/>
    <property type="match status" value="1"/>
</dbReference>
<dbReference type="InterPro" id="IPR011042">
    <property type="entry name" value="6-blade_b-propeller_TolB-like"/>
</dbReference>
<dbReference type="Gene3D" id="2.120.10.30">
    <property type="entry name" value="TolB, C-terminal domain"/>
    <property type="match status" value="2"/>
</dbReference>
<name>A0A7M7NG87_STRPU</name>
<dbReference type="InterPro" id="IPR050778">
    <property type="entry name" value="Cueball_EGF_LRP_Nidogen"/>
</dbReference>
<dbReference type="OrthoDB" id="5958943at2759"/>
<evidence type="ECO:0000256" key="1">
    <source>
        <dbReference type="PROSITE-ProRule" id="PRU00461"/>
    </source>
</evidence>
<dbReference type="SMART" id="SM00135">
    <property type="entry name" value="LY"/>
    <property type="match status" value="4"/>
</dbReference>
<dbReference type="Pfam" id="PF00058">
    <property type="entry name" value="Ldl_recept_b"/>
    <property type="match status" value="1"/>
</dbReference>
<organism evidence="3 4">
    <name type="scientific">Strongylocentrotus purpuratus</name>
    <name type="common">Purple sea urchin</name>
    <dbReference type="NCBI Taxonomy" id="7668"/>
    <lineage>
        <taxon>Eukaryota</taxon>
        <taxon>Metazoa</taxon>
        <taxon>Echinodermata</taxon>
        <taxon>Eleutherozoa</taxon>
        <taxon>Echinozoa</taxon>
        <taxon>Echinoidea</taxon>
        <taxon>Euechinoidea</taxon>
        <taxon>Echinacea</taxon>
        <taxon>Camarodonta</taxon>
        <taxon>Echinidea</taxon>
        <taxon>Strongylocentrotidae</taxon>
        <taxon>Strongylocentrotus</taxon>
    </lineage>
</organism>
<dbReference type="EnsemblMetazoa" id="XM_030980121">
    <property type="protein sequence ID" value="XP_030835981"/>
    <property type="gene ID" value="LOC105446596"/>
</dbReference>
<dbReference type="Proteomes" id="UP000007110">
    <property type="component" value="Unassembled WGS sequence"/>
</dbReference>
<dbReference type="InterPro" id="IPR000033">
    <property type="entry name" value="LDLR_classB_rpt"/>
</dbReference>
<keyword evidence="2" id="KW-0732">Signal</keyword>
<dbReference type="GeneID" id="105446596"/>
<dbReference type="InParanoid" id="A0A7M7NG87"/>
<dbReference type="PANTHER" id="PTHR46513:SF13">
    <property type="entry name" value="EGF-LIKE DOMAIN-CONTAINING PROTEIN"/>
    <property type="match status" value="1"/>
</dbReference>
<feature type="signal peptide" evidence="2">
    <location>
        <begin position="1"/>
        <end position="21"/>
    </location>
</feature>
<evidence type="ECO:0000313" key="3">
    <source>
        <dbReference type="EnsemblMetazoa" id="XP_030835981"/>
    </source>
</evidence>
<dbReference type="RefSeq" id="XP_030835981.1">
    <property type="nucleotide sequence ID" value="XM_030980121.1"/>
</dbReference>
<keyword evidence="4" id="KW-1185">Reference proteome</keyword>
<sequence>MKGGIVIILASVVALIGLASSQVNSQNTELIFVTDVDSENKIYVANLRDDLVFTSIPSTKEPRYITYDSVEEKIYWTDKDTKRVYRADVDGGNREVVTSQSGDELRGIAIAERSRTLYTANKSPKKITSVSIVPGSSFPRAETDFTSELSEELYSLEVDEEKGFLYWSLKYKIQRKRLDGSGGTETIYRNNDLSEITGLSIDLTRDPRRIFFCDFGKKRSYYKDVNQSPSTAQDLTNYMNDPDISGEKEREKLIDISYFDGTLYWTKEDDPNGIAVMTNYDQSSRSFDIKETSEINKPYQLLIINVNP</sequence>
<feature type="chain" id="PRO_5029656010" evidence="2">
    <location>
        <begin position="22"/>
        <end position="308"/>
    </location>
</feature>